<dbReference type="PROSITE" id="PS51186">
    <property type="entry name" value="GNAT"/>
    <property type="match status" value="1"/>
</dbReference>
<feature type="domain" description="N-acetyltransferase" evidence="1">
    <location>
        <begin position="223"/>
        <end position="356"/>
    </location>
</feature>
<dbReference type="Proteomes" id="UP001054945">
    <property type="component" value="Unassembled WGS sequence"/>
</dbReference>
<dbReference type="Pfam" id="PF18014">
    <property type="entry name" value="Acetyltransf_18"/>
    <property type="match status" value="2"/>
</dbReference>
<keyword evidence="3" id="KW-1185">Reference proteome</keyword>
<dbReference type="AlphaFoldDB" id="A0AAV4NSJ8"/>
<dbReference type="Pfam" id="PF13673">
    <property type="entry name" value="Acetyltransf_10"/>
    <property type="match status" value="1"/>
</dbReference>
<evidence type="ECO:0000313" key="2">
    <source>
        <dbReference type="EMBL" id="GIX86718.1"/>
    </source>
</evidence>
<dbReference type="PANTHER" id="PTHR47237">
    <property type="entry name" value="SLL0310 PROTEIN"/>
    <property type="match status" value="1"/>
</dbReference>
<gene>
    <name evidence="2" type="primary">AVEN_226027_1</name>
    <name evidence="2" type="ORF">CEXT_267391</name>
</gene>
<dbReference type="InterPro" id="IPR016181">
    <property type="entry name" value="Acyl_CoA_acyltransferase"/>
</dbReference>
<dbReference type="InterPro" id="IPR041496">
    <property type="entry name" value="YitH/HolE_GNAT"/>
</dbReference>
<dbReference type="Gene3D" id="3.40.630.30">
    <property type="match status" value="1"/>
</dbReference>
<protein>
    <recommendedName>
        <fullName evidence="1">N-acetyltransferase domain-containing protein</fullName>
    </recommendedName>
</protein>
<sequence>MPFQEKWSYIAIKQAFLQLKRNSFCQKYFSTQPVNPHKLCNIIPKDVIIEPVENQHFPTLYEYDYSIMGYERRLAICLNCREKNSNTYVATQNGQIIGYGTIKTSCMGAARIGPLYADDPLVAEALVKQLIISLPNVNGFVMNTLSNNPFAENIFTKIGCPFGRKFNANVQEEQKWLLILQKYMQFLILTWLHFKLIFAIRKIVNIKMPVRRLKLGLLIQNRGFARSLREADLPQLMAIRREFKAHDVESTIKTFWEMDPNGVKVVESEKGEIMGACAFIRHQDLYFGGLFCVRPKFQGLGIGNVVWNACRDHIGPHNAALNAVPGLIEAYRDKSGFSTVEDEFFCQKYVSTQPVNPHKLTNVIPKDVIIEPVENQHFPTLYEYDYSIMGYERRLAICLNCREKNSNTFVATQNGRIIGYGTIKTSCMGAARIGPLYADDPLVAEALVKQLIISLPNVNGFVMNTLSNNLFAENILQKLGVPLVESLTRMYRKNKMVVNTSKIYAVFDINLAPF</sequence>
<comment type="caution">
    <text evidence="2">The sequence shown here is derived from an EMBL/GenBank/DDBJ whole genome shotgun (WGS) entry which is preliminary data.</text>
</comment>
<dbReference type="Gene3D" id="3.40.630.90">
    <property type="match status" value="2"/>
</dbReference>
<dbReference type="InterPro" id="IPR000182">
    <property type="entry name" value="GNAT_dom"/>
</dbReference>
<dbReference type="PANTHER" id="PTHR47237:SF1">
    <property type="entry name" value="SLL0310 PROTEIN"/>
    <property type="match status" value="1"/>
</dbReference>
<reference evidence="2 3" key="1">
    <citation type="submission" date="2021-06" db="EMBL/GenBank/DDBJ databases">
        <title>Caerostris extrusa draft genome.</title>
        <authorList>
            <person name="Kono N."/>
            <person name="Arakawa K."/>
        </authorList>
    </citation>
    <scope>NUCLEOTIDE SEQUENCE [LARGE SCALE GENOMIC DNA]</scope>
</reference>
<dbReference type="SUPFAM" id="SSF55729">
    <property type="entry name" value="Acyl-CoA N-acyltransferases (Nat)"/>
    <property type="match status" value="2"/>
</dbReference>
<dbReference type="EMBL" id="BPLR01021164">
    <property type="protein sequence ID" value="GIX86718.1"/>
    <property type="molecule type" value="Genomic_DNA"/>
</dbReference>
<dbReference type="GO" id="GO:0016747">
    <property type="term" value="F:acyltransferase activity, transferring groups other than amino-acyl groups"/>
    <property type="evidence" value="ECO:0007669"/>
    <property type="project" value="InterPro"/>
</dbReference>
<dbReference type="InterPro" id="IPR052729">
    <property type="entry name" value="Acyl/Acetyltrans_Enzymes"/>
</dbReference>
<organism evidence="2 3">
    <name type="scientific">Caerostris extrusa</name>
    <name type="common">Bark spider</name>
    <name type="synonym">Caerostris bankana</name>
    <dbReference type="NCBI Taxonomy" id="172846"/>
    <lineage>
        <taxon>Eukaryota</taxon>
        <taxon>Metazoa</taxon>
        <taxon>Ecdysozoa</taxon>
        <taxon>Arthropoda</taxon>
        <taxon>Chelicerata</taxon>
        <taxon>Arachnida</taxon>
        <taxon>Araneae</taxon>
        <taxon>Araneomorphae</taxon>
        <taxon>Entelegynae</taxon>
        <taxon>Araneoidea</taxon>
        <taxon>Araneidae</taxon>
        <taxon>Caerostris</taxon>
    </lineage>
</organism>
<accession>A0AAV4NSJ8</accession>
<evidence type="ECO:0000259" key="1">
    <source>
        <dbReference type="PROSITE" id="PS51186"/>
    </source>
</evidence>
<evidence type="ECO:0000313" key="3">
    <source>
        <dbReference type="Proteomes" id="UP001054945"/>
    </source>
</evidence>
<proteinExistence type="predicted"/>
<name>A0AAV4NSJ8_CAEEX</name>